<feature type="compositionally biased region" description="Polar residues" evidence="4">
    <location>
        <begin position="621"/>
        <end position="640"/>
    </location>
</feature>
<dbReference type="STRING" id="6198.A0A074ZY49"/>
<dbReference type="PANTHER" id="PTHR16650">
    <property type="entry name" value="C21ORF13-RELATED"/>
    <property type="match status" value="1"/>
</dbReference>
<feature type="region of interest" description="Disordered" evidence="4">
    <location>
        <begin position="508"/>
        <end position="589"/>
    </location>
</feature>
<dbReference type="CTD" id="20315983"/>
<gene>
    <name evidence="6" type="ORF">T265_01795</name>
</gene>
<feature type="compositionally biased region" description="Polar residues" evidence="4">
    <location>
        <begin position="574"/>
        <end position="585"/>
    </location>
</feature>
<keyword evidence="7" id="KW-1185">Reference proteome</keyword>
<dbReference type="Pfam" id="PF15619">
    <property type="entry name" value="Lebercilin"/>
    <property type="match status" value="1"/>
</dbReference>
<evidence type="ECO:0000256" key="1">
    <source>
        <dbReference type="ARBA" id="ARBA00010229"/>
    </source>
</evidence>
<feature type="coiled-coil region" evidence="3">
    <location>
        <begin position="194"/>
        <end position="253"/>
    </location>
</feature>
<feature type="coiled-coil region" evidence="3">
    <location>
        <begin position="299"/>
        <end position="326"/>
    </location>
</feature>
<dbReference type="GO" id="GO:0005930">
    <property type="term" value="C:axoneme"/>
    <property type="evidence" value="ECO:0007669"/>
    <property type="project" value="TreeGrafter"/>
</dbReference>
<feature type="domain" description="Lebercilin" evidence="5">
    <location>
        <begin position="64"/>
        <end position="252"/>
    </location>
</feature>
<feature type="region of interest" description="Disordered" evidence="4">
    <location>
        <begin position="620"/>
        <end position="668"/>
    </location>
</feature>
<comment type="similarity">
    <text evidence="1">Belongs to the LCA5 family.</text>
</comment>
<dbReference type="KEGG" id="ovi:T265_01795"/>
<dbReference type="GeneID" id="20315983"/>
<evidence type="ECO:0000256" key="3">
    <source>
        <dbReference type="SAM" id="Coils"/>
    </source>
</evidence>
<proteinExistence type="inferred from homology"/>
<feature type="compositionally biased region" description="Basic and acidic residues" evidence="4">
    <location>
        <begin position="538"/>
        <end position="550"/>
    </location>
</feature>
<dbReference type="InterPro" id="IPR026188">
    <property type="entry name" value="Lebercilin-like"/>
</dbReference>
<feature type="region of interest" description="Disordered" evidence="4">
    <location>
        <begin position="1"/>
        <end position="20"/>
    </location>
</feature>
<reference evidence="6 7" key="1">
    <citation type="submission" date="2013-11" db="EMBL/GenBank/DDBJ databases">
        <title>Opisthorchis viverrini - life in the bile duct.</title>
        <authorList>
            <person name="Young N.D."/>
            <person name="Nagarajan N."/>
            <person name="Lin S.J."/>
            <person name="Korhonen P.K."/>
            <person name="Jex A.R."/>
            <person name="Hall R.S."/>
            <person name="Safavi-Hemami H."/>
            <person name="Kaewkong W."/>
            <person name="Bertrand D."/>
            <person name="Gao S."/>
            <person name="Seet Q."/>
            <person name="Wongkham S."/>
            <person name="Teh B.T."/>
            <person name="Wongkham C."/>
            <person name="Intapan P.M."/>
            <person name="Maleewong W."/>
            <person name="Yang X."/>
            <person name="Hu M."/>
            <person name="Wang Z."/>
            <person name="Hofmann A."/>
            <person name="Sternberg P.W."/>
            <person name="Tan P."/>
            <person name="Wang J."/>
            <person name="Gasser R.B."/>
        </authorList>
    </citation>
    <scope>NUCLEOTIDE SEQUENCE [LARGE SCALE GENOMIC DNA]</scope>
</reference>
<evidence type="ECO:0000313" key="6">
    <source>
        <dbReference type="EMBL" id="KER32011.1"/>
    </source>
</evidence>
<evidence type="ECO:0000259" key="5">
    <source>
        <dbReference type="Pfam" id="PF15619"/>
    </source>
</evidence>
<feature type="compositionally biased region" description="Polar residues" evidence="4">
    <location>
        <begin position="510"/>
        <end position="521"/>
    </location>
</feature>
<dbReference type="InterPro" id="IPR028933">
    <property type="entry name" value="Lebercilin_dom"/>
</dbReference>
<dbReference type="AlphaFoldDB" id="A0A074ZY49"/>
<feature type="coiled-coil region" evidence="3">
    <location>
        <begin position="74"/>
        <end position="101"/>
    </location>
</feature>
<feature type="region of interest" description="Disordered" evidence="4">
    <location>
        <begin position="367"/>
        <end position="389"/>
    </location>
</feature>
<evidence type="ECO:0000313" key="7">
    <source>
        <dbReference type="Proteomes" id="UP000054324"/>
    </source>
</evidence>
<keyword evidence="2 3" id="KW-0175">Coiled coil</keyword>
<organism evidence="6 7">
    <name type="scientific">Opisthorchis viverrini</name>
    <name type="common">Southeast Asian liver fluke</name>
    <dbReference type="NCBI Taxonomy" id="6198"/>
    <lineage>
        <taxon>Eukaryota</taxon>
        <taxon>Metazoa</taxon>
        <taxon>Spiralia</taxon>
        <taxon>Lophotrochozoa</taxon>
        <taxon>Platyhelminthes</taxon>
        <taxon>Trematoda</taxon>
        <taxon>Digenea</taxon>
        <taxon>Opisthorchiida</taxon>
        <taxon>Opisthorchiata</taxon>
        <taxon>Opisthorchiidae</taxon>
        <taxon>Opisthorchis</taxon>
    </lineage>
</organism>
<dbReference type="OrthoDB" id="2123794at2759"/>
<protein>
    <recommendedName>
        <fullName evidence="5">Lebercilin domain-containing protein</fullName>
    </recommendedName>
</protein>
<feature type="compositionally biased region" description="Polar residues" evidence="4">
    <location>
        <begin position="658"/>
        <end position="667"/>
    </location>
</feature>
<dbReference type="GO" id="GO:0042073">
    <property type="term" value="P:intraciliary transport"/>
    <property type="evidence" value="ECO:0007669"/>
    <property type="project" value="TreeGrafter"/>
</dbReference>
<dbReference type="Proteomes" id="UP000054324">
    <property type="component" value="Unassembled WGS sequence"/>
</dbReference>
<dbReference type="RefSeq" id="XP_009164169.1">
    <property type="nucleotide sequence ID" value="XM_009165905.1"/>
</dbReference>
<evidence type="ECO:0000256" key="2">
    <source>
        <dbReference type="ARBA" id="ARBA00023054"/>
    </source>
</evidence>
<accession>A0A074ZY49</accession>
<evidence type="ECO:0000256" key="4">
    <source>
        <dbReference type="SAM" id="MobiDB-lite"/>
    </source>
</evidence>
<feature type="compositionally biased region" description="Polar residues" evidence="4">
    <location>
        <begin position="367"/>
        <end position="381"/>
    </location>
</feature>
<dbReference type="PANTHER" id="PTHR16650:SF6">
    <property type="entry name" value="GH21622P"/>
    <property type="match status" value="1"/>
</dbReference>
<sequence>MPHPHGDNPGDNLPTNELVENNPEHRVDGEQSYRLMRALVVSPSMQKARRHELREKRRKRFTLQQVIVVRQQKIYEQQCEIEELRRRIRELGNDNKFLREQNYWQAKALEKLDGREAELPQIINGHLEEIRVFREQIRRMKDVLKIEKQRRHDAEAANEKALFELRHLRKLAEKQNLLEREELMQTVQKLRVEAEERGKLLKNLERYAENLEKNQRFESLRSSKAQKDMKDTCQRLLDRIHELEQTVQEKQKIIELGNIYSKRLMKQRTIMLNTSAEAGHSSTESVHTGAMEVECDASKGKLRERIKEFDQRRQDMERKRERIRRKRLQHSNVEDLDDENCYEVALENVEVDKSDYEGNQVLTISPTQTDSRCNAGSSEPDQNGRFRSAEQNAVVLPKILPKESPPRPDGKRNRATCEAKQVKFSDITPCTGRTRDEEVIFKQLQSSERLARLFAEASLEQTHVEMDSQRDQLKYADDFVVNYDLTARMKAIERLSKPSLMNVQVKVKPSGSNQIASSSKFADSPKDDTEISQSPKAVKVEDTNCKERAPEYLIKNVQPSSKETAHSVEPHSPSCKTPVSASSPKEPQLSRDFSAFDSFKLVPLPEATKQICRPCGEQDLDSFTTEETSNAGSPTNSDTMATGADDEYTWRESPSIKGGSSLNSSRLPSRVYHGPNGLLVNAPNDIEGLDIEYITEAVFGPIRVTATGAPAGSSSKNNTILLTGPGRTKTLYKMVKNDTDHPVRICRKPKPPTQVAVVWRVLEVQQPLFSQI</sequence>
<name>A0A074ZY49_OPIVI</name>
<dbReference type="EMBL" id="KL596638">
    <property type="protein sequence ID" value="KER32011.1"/>
    <property type="molecule type" value="Genomic_DNA"/>
</dbReference>